<comment type="caution">
    <text evidence="1">The sequence shown here is derived from an EMBL/GenBank/DDBJ whole genome shotgun (WGS) entry which is preliminary data.</text>
</comment>
<evidence type="ECO:0000313" key="2">
    <source>
        <dbReference type="Proteomes" id="UP000033682"/>
    </source>
</evidence>
<dbReference type="EMBL" id="JXLG01000009">
    <property type="protein sequence ID" value="KJY60341.1"/>
    <property type="molecule type" value="Genomic_DNA"/>
</dbReference>
<keyword evidence="2" id="KW-1185">Reference proteome</keyword>
<dbReference type="Proteomes" id="UP000033682">
    <property type="component" value="Unassembled WGS sequence"/>
</dbReference>
<gene>
    <name evidence="1" type="ORF">JF72_12880</name>
</gene>
<organism evidence="1 2">
    <name type="scientific">Lactobacillus apis</name>
    <dbReference type="NCBI Taxonomy" id="303541"/>
    <lineage>
        <taxon>Bacteria</taxon>
        <taxon>Bacillati</taxon>
        <taxon>Bacillota</taxon>
        <taxon>Bacilli</taxon>
        <taxon>Lactobacillales</taxon>
        <taxon>Lactobacillaceae</taxon>
        <taxon>Lactobacillus</taxon>
    </lineage>
</organism>
<proteinExistence type="predicted"/>
<dbReference type="STRING" id="303541.JF72_12880"/>
<dbReference type="HOGENOM" id="CLU_112416_0_0_9"/>
<protein>
    <submittedName>
        <fullName evidence="1">Uncharacterized protein</fullName>
    </submittedName>
</protein>
<name>A0A0F4LRS5_9LACO</name>
<reference evidence="1 2" key="1">
    <citation type="submission" date="2015-01" db="EMBL/GenBank/DDBJ databases">
        <title>Comparative genomics of the lactic acid bacteria isolated from the honey bee gut.</title>
        <authorList>
            <person name="Ellegaard K.M."/>
            <person name="Tamarit D."/>
            <person name="Javelind E."/>
            <person name="Olofsson T."/>
            <person name="Andersson S.G."/>
            <person name="Vasquez A."/>
        </authorList>
    </citation>
    <scope>NUCLEOTIDE SEQUENCE [LARGE SCALE GENOMIC DNA]</scope>
    <source>
        <strain evidence="1 2">Hma11</strain>
    </source>
</reference>
<evidence type="ECO:0000313" key="1">
    <source>
        <dbReference type="EMBL" id="KJY60341.1"/>
    </source>
</evidence>
<sequence>MSVEKDYEIINKILSENKDSYYVDFVPITFQNADFAELADYLEKHYKKDFAKGIIFTAFTILYYYESVVYLDNDCDDPVYPDLIDDDLKELKLDSLAELIQEVIMENWSGLTILFKNDGKYSLMQIKDGCDVYFGNLSGEALKIVDQLITQQGLYLKKFEREYRTDSFEEEGGWKIEPDNSPLSFHSDSFWKLKDKSDKRVSLLDKEGKVLGE</sequence>
<dbReference type="AlphaFoldDB" id="A0A0F4LRS5"/>
<accession>A0A0F4LRS5</accession>
<dbReference type="RefSeq" id="WP_052726799.1">
    <property type="nucleotide sequence ID" value="NZ_KQ034000.1"/>
</dbReference>
<dbReference type="PATRIC" id="fig|303541.3.peg.1456"/>